<gene>
    <name evidence="7" type="ORF">RND81_14G019300</name>
</gene>
<dbReference type="GO" id="GO:0005643">
    <property type="term" value="C:nuclear pore"/>
    <property type="evidence" value="ECO:0007669"/>
    <property type="project" value="UniProtKB-SubCell"/>
</dbReference>
<proteinExistence type="predicted"/>
<keyword evidence="8" id="KW-1185">Reference proteome</keyword>
<dbReference type="GO" id="GO:0005737">
    <property type="term" value="C:cytoplasm"/>
    <property type="evidence" value="ECO:0007669"/>
    <property type="project" value="TreeGrafter"/>
</dbReference>
<evidence type="ECO:0000256" key="4">
    <source>
        <dbReference type="ARBA" id="ARBA00023132"/>
    </source>
</evidence>
<evidence type="ECO:0000259" key="6">
    <source>
        <dbReference type="PROSITE" id="PS50196"/>
    </source>
</evidence>
<dbReference type="GO" id="GO:0051028">
    <property type="term" value="P:mRNA transport"/>
    <property type="evidence" value="ECO:0007669"/>
    <property type="project" value="UniProtKB-KW"/>
</dbReference>
<comment type="subcellular location">
    <subcellularLocation>
        <location evidence="1">Nucleus</location>
        <location evidence="1">Nuclear pore complex</location>
    </subcellularLocation>
</comment>
<feature type="domain" description="RanBD1" evidence="6">
    <location>
        <begin position="24"/>
        <end position="152"/>
    </location>
</feature>
<evidence type="ECO:0000256" key="5">
    <source>
        <dbReference type="SAM" id="MobiDB-lite"/>
    </source>
</evidence>
<dbReference type="InterPro" id="IPR045256">
    <property type="entry name" value="RanBP1_RanBD"/>
</dbReference>
<evidence type="ECO:0000256" key="3">
    <source>
        <dbReference type="ARBA" id="ARBA00023010"/>
    </source>
</evidence>
<keyword evidence="2" id="KW-0813">Transport</keyword>
<comment type="caution">
    <text evidence="7">The sequence shown here is derived from an EMBL/GenBank/DDBJ whole genome shotgun (WGS) entry which is preliminary data.</text>
</comment>
<keyword evidence="4" id="KW-0653">Protein transport</keyword>
<keyword evidence="4" id="KW-0906">Nuclear pore complex</keyword>
<dbReference type="CDD" id="cd13179">
    <property type="entry name" value="RanBD_RanBP1"/>
    <property type="match status" value="1"/>
</dbReference>
<dbReference type="GO" id="GO:0006913">
    <property type="term" value="P:nucleocytoplasmic transport"/>
    <property type="evidence" value="ECO:0007669"/>
    <property type="project" value="InterPro"/>
</dbReference>
<accession>A0AAW1GH59</accession>
<dbReference type="Pfam" id="PF00638">
    <property type="entry name" value="Ran_BP1"/>
    <property type="match status" value="1"/>
</dbReference>
<sequence length="272" mass="29766">MAEPVMINENVAAAAAEDDDNGAQFAPIVHLQQVPLINGEEDEDVLLELKSKLYRFDKDGNQWKERGSGTVKFLVHNVTGRVRLVMRQSKTLKICANHLIIAGMTVQEHAGNDKSCVWHASDYADKELKDEMFCIRFQSVENCRTFMEMFQDIAGLQQPQAQNPQAAIAQPQQPQAQNPEAAIAEPQQPQAENPQADIAEPQQQEAENPEASETAESQQPQENPEASETAESQQPQAENPEASETAEALGKLSVDDSSSSKGEGKKAEDSGA</sequence>
<name>A0AAW1GH59_SAPOF</name>
<dbReference type="InterPro" id="IPR045255">
    <property type="entry name" value="RanBP1-like"/>
</dbReference>
<dbReference type="SMART" id="SM00160">
    <property type="entry name" value="RanBD"/>
    <property type="match status" value="1"/>
</dbReference>
<dbReference type="Gene3D" id="2.30.29.30">
    <property type="entry name" value="Pleckstrin-homology domain (PH domain)/Phosphotyrosine-binding domain (PTB)"/>
    <property type="match status" value="1"/>
</dbReference>
<protein>
    <recommendedName>
        <fullName evidence="6">RanBD1 domain-containing protein</fullName>
    </recommendedName>
</protein>
<dbReference type="AlphaFoldDB" id="A0AAW1GH59"/>
<evidence type="ECO:0000256" key="1">
    <source>
        <dbReference type="ARBA" id="ARBA00004567"/>
    </source>
</evidence>
<dbReference type="PROSITE" id="PS50196">
    <property type="entry name" value="RANBD1"/>
    <property type="match status" value="1"/>
</dbReference>
<dbReference type="SUPFAM" id="SSF50729">
    <property type="entry name" value="PH domain-like"/>
    <property type="match status" value="1"/>
</dbReference>
<feature type="compositionally biased region" description="Low complexity" evidence="5">
    <location>
        <begin position="161"/>
        <end position="212"/>
    </location>
</feature>
<dbReference type="PANTHER" id="PTHR23138">
    <property type="entry name" value="RAN BINDING PROTEIN"/>
    <property type="match status" value="1"/>
</dbReference>
<organism evidence="7 8">
    <name type="scientific">Saponaria officinalis</name>
    <name type="common">Common soapwort</name>
    <name type="synonym">Lychnis saponaria</name>
    <dbReference type="NCBI Taxonomy" id="3572"/>
    <lineage>
        <taxon>Eukaryota</taxon>
        <taxon>Viridiplantae</taxon>
        <taxon>Streptophyta</taxon>
        <taxon>Embryophyta</taxon>
        <taxon>Tracheophyta</taxon>
        <taxon>Spermatophyta</taxon>
        <taxon>Magnoliopsida</taxon>
        <taxon>eudicotyledons</taxon>
        <taxon>Gunneridae</taxon>
        <taxon>Pentapetalae</taxon>
        <taxon>Caryophyllales</taxon>
        <taxon>Caryophyllaceae</taxon>
        <taxon>Caryophylleae</taxon>
        <taxon>Saponaria</taxon>
    </lineage>
</organism>
<reference evidence="7" key="1">
    <citation type="submission" date="2024-03" db="EMBL/GenBank/DDBJ databases">
        <title>WGS assembly of Saponaria officinalis var. Norfolk2.</title>
        <authorList>
            <person name="Jenkins J."/>
            <person name="Shu S."/>
            <person name="Grimwood J."/>
            <person name="Barry K."/>
            <person name="Goodstein D."/>
            <person name="Schmutz J."/>
            <person name="Leebens-Mack J."/>
            <person name="Osbourn A."/>
        </authorList>
    </citation>
    <scope>NUCLEOTIDE SEQUENCE [LARGE SCALE GENOMIC DNA]</scope>
    <source>
        <strain evidence="7">JIC</strain>
    </source>
</reference>
<dbReference type="EMBL" id="JBDFQZ010000014">
    <property type="protein sequence ID" value="KAK9664095.1"/>
    <property type="molecule type" value="Genomic_DNA"/>
</dbReference>
<keyword evidence="2" id="KW-0509">mRNA transport</keyword>
<dbReference type="GO" id="GO:0005096">
    <property type="term" value="F:GTPase activator activity"/>
    <property type="evidence" value="ECO:0007669"/>
    <property type="project" value="TreeGrafter"/>
</dbReference>
<evidence type="ECO:0000313" key="7">
    <source>
        <dbReference type="EMBL" id="KAK9664095.1"/>
    </source>
</evidence>
<feature type="region of interest" description="Disordered" evidence="5">
    <location>
        <begin position="161"/>
        <end position="272"/>
    </location>
</feature>
<dbReference type="GO" id="GO:0015031">
    <property type="term" value="P:protein transport"/>
    <property type="evidence" value="ECO:0007669"/>
    <property type="project" value="UniProtKB-KW"/>
</dbReference>
<dbReference type="PANTHER" id="PTHR23138:SF177">
    <property type="entry name" value="RAN-BINDING PROTEIN 1 HOMOLOG B"/>
    <property type="match status" value="1"/>
</dbReference>
<evidence type="ECO:0000313" key="8">
    <source>
        <dbReference type="Proteomes" id="UP001443914"/>
    </source>
</evidence>
<dbReference type="Proteomes" id="UP001443914">
    <property type="component" value="Unassembled WGS sequence"/>
</dbReference>
<feature type="compositionally biased region" description="Polar residues" evidence="5">
    <location>
        <begin position="214"/>
        <end position="237"/>
    </location>
</feature>
<dbReference type="InterPro" id="IPR011993">
    <property type="entry name" value="PH-like_dom_sf"/>
</dbReference>
<dbReference type="InterPro" id="IPR000156">
    <property type="entry name" value="Ran_bind_dom"/>
</dbReference>
<keyword evidence="3" id="KW-0811">Translocation</keyword>
<evidence type="ECO:0000256" key="2">
    <source>
        <dbReference type="ARBA" id="ARBA00022816"/>
    </source>
</evidence>
<feature type="compositionally biased region" description="Basic and acidic residues" evidence="5">
    <location>
        <begin position="262"/>
        <end position="272"/>
    </location>
</feature>
<keyword evidence="4" id="KW-0539">Nucleus</keyword>